<dbReference type="EMBL" id="UINC01064122">
    <property type="protein sequence ID" value="SVB92469.1"/>
    <property type="molecule type" value="Genomic_DNA"/>
</dbReference>
<feature type="non-terminal residue" evidence="1">
    <location>
        <position position="53"/>
    </location>
</feature>
<dbReference type="AlphaFoldDB" id="A0A382HZG3"/>
<organism evidence="1">
    <name type="scientific">marine metagenome</name>
    <dbReference type="NCBI Taxonomy" id="408172"/>
    <lineage>
        <taxon>unclassified sequences</taxon>
        <taxon>metagenomes</taxon>
        <taxon>ecological metagenomes</taxon>
    </lineage>
</organism>
<gene>
    <name evidence="1" type="ORF">METZ01_LOCUS245323</name>
</gene>
<sequence>MAYIGRELRQDQAARTQFTATGSETSVNVNYTPGQLTVFLNGIKLLDGTDFTG</sequence>
<proteinExistence type="predicted"/>
<accession>A0A382HZG3</accession>
<evidence type="ECO:0000313" key="1">
    <source>
        <dbReference type="EMBL" id="SVB92469.1"/>
    </source>
</evidence>
<protein>
    <submittedName>
        <fullName evidence="1">Uncharacterized protein</fullName>
    </submittedName>
</protein>
<reference evidence="1" key="1">
    <citation type="submission" date="2018-05" db="EMBL/GenBank/DDBJ databases">
        <authorList>
            <person name="Lanie J.A."/>
            <person name="Ng W.-L."/>
            <person name="Kazmierczak K.M."/>
            <person name="Andrzejewski T.M."/>
            <person name="Davidsen T.M."/>
            <person name="Wayne K.J."/>
            <person name="Tettelin H."/>
            <person name="Glass J.I."/>
            <person name="Rusch D."/>
            <person name="Podicherti R."/>
            <person name="Tsui H.-C.T."/>
            <person name="Winkler M.E."/>
        </authorList>
    </citation>
    <scope>NUCLEOTIDE SEQUENCE</scope>
</reference>
<name>A0A382HZG3_9ZZZZ</name>